<reference evidence="1 2" key="2">
    <citation type="submission" date="2018-11" db="EMBL/GenBank/DDBJ databases">
        <authorList>
            <consortium name="Pathogen Informatics"/>
        </authorList>
    </citation>
    <scope>NUCLEOTIDE SEQUENCE [LARGE SCALE GENOMIC DNA]</scope>
    <source>
        <strain evidence="1 2">MHpl1</strain>
    </source>
</reference>
<sequence length="93" mass="10195">MGTLLGAFILLFNYIYKKIYVYNLTARPHVHTAKSGRPPPMSEPGKLHVYVHVPKSNKNGPHSPEAEGVPDKATLSQCLLSKTSKILGLRQAA</sequence>
<dbReference type="AlphaFoldDB" id="A0A0N4VT64"/>
<dbReference type="EMBL" id="UZAF01000341">
    <property type="protein sequence ID" value="VDO05517.1"/>
    <property type="molecule type" value="Genomic_DNA"/>
</dbReference>
<evidence type="ECO:0000313" key="2">
    <source>
        <dbReference type="Proteomes" id="UP000268014"/>
    </source>
</evidence>
<reference evidence="3" key="1">
    <citation type="submission" date="2017-02" db="UniProtKB">
        <authorList>
            <consortium name="WormBaseParasite"/>
        </authorList>
    </citation>
    <scope>IDENTIFICATION</scope>
</reference>
<organism evidence="3">
    <name type="scientific">Haemonchus placei</name>
    <name type="common">Barber's pole worm</name>
    <dbReference type="NCBI Taxonomy" id="6290"/>
    <lineage>
        <taxon>Eukaryota</taxon>
        <taxon>Metazoa</taxon>
        <taxon>Ecdysozoa</taxon>
        <taxon>Nematoda</taxon>
        <taxon>Chromadorea</taxon>
        <taxon>Rhabditida</taxon>
        <taxon>Rhabditina</taxon>
        <taxon>Rhabditomorpha</taxon>
        <taxon>Strongyloidea</taxon>
        <taxon>Trichostrongylidae</taxon>
        <taxon>Haemonchus</taxon>
    </lineage>
</organism>
<accession>A0A0N4VT64</accession>
<proteinExistence type="predicted"/>
<evidence type="ECO:0000313" key="3">
    <source>
        <dbReference type="WBParaSite" id="HPLM_0000048101-mRNA-1"/>
    </source>
</evidence>
<name>A0A0N4VT64_HAEPC</name>
<dbReference type="Proteomes" id="UP000268014">
    <property type="component" value="Unassembled WGS sequence"/>
</dbReference>
<dbReference type="WBParaSite" id="HPLM_0000048101-mRNA-1">
    <property type="protein sequence ID" value="HPLM_0000048101-mRNA-1"/>
    <property type="gene ID" value="HPLM_0000048101"/>
</dbReference>
<gene>
    <name evidence="1" type="ORF">HPLM_LOCUS482</name>
</gene>
<protein>
    <submittedName>
        <fullName evidence="3">DET1- and DDB1-associated protein 1</fullName>
    </submittedName>
</protein>
<evidence type="ECO:0000313" key="1">
    <source>
        <dbReference type="EMBL" id="VDO05517.1"/>
    </source>
</evidence>
<keyword evidence="2" id="KW-1185">Reference proteome</keyword>